<dbReference type="HOGENOM" id="CLU_003690_4_1_1"/>
<dbReference type="InterPro" id="IPR041371">
    <property type="entry name" value="GH92_N"/>
</dbReference>
<dbReference type="Gene3D" id="3.30.2080.10">
    <property type="entry name" value="GH92 mannosidase domain"/>
    <property type="match status" value="1"/>
</dbReference>
<feature type="chain" id="PRO_5004085438" evidence="1">
    <location>
        <begin position="46"/>
        <end position="822"/>
    </location>
</feature>
<dbReference type="Gene3D" id="1.20.1050.60">
    <property type="entry name" value="alpha-1,2-mannosidase"/>
    <property type="match status" value="1"/>
</dbReference>
<feature type="domain" description="Glycosyl hydrolase family 92 N-terminal" evidence="3">
    <location>
        <begin position="64"/>
        <end position="314"/>
    </location>
</feature>
<evidence type="ECO:0000256" key="1">
    <source>
        <dbReference type="SAM" id="SignalP"/>
    </source>
</evidence>
<protein>
    <submittedName>
        <fullName evidence="4">Putative alpha--protein</fullName>
    </submittedName>
</protein>
<dbReference type="OrthoDB" id="449263at2759"/>
<dbReference type="Gene3D" id="1.20.1610.10">
    <property type="entry name" value="alpha-1,2-mannosidases domains"/>
    <property type="match status" value="1"/>
</dbReference>
<dbReference type="InterPro" id="IPR050883">
    <property type="entry name" value="PNGase"/>
</dbReference>
<dbReference type="EMBL" id="KB706518">
    <property type="protein sequence ID" value="EMR67106.1"/>
    <property type="molecule type" value="Genomic_DNA"/>
</dbReference>
<feature type="signal peptide" evidence="1">
    <location>
        <begin position="1"/>
        <end position="45"/>
    </location>
</feature>
<dbReference type="FunFam" id="1.20.1610.10:FF:000002">
    <property type="entry name" value="Alpha-1,2-mannosidase family protein"/>
    <property type="match status" value="1"/>
</dbReference>
<gene>
    <name evidence="4" type="ORF">UCREL1_5886</name>
</gene>
<dbReference type="GO" id="GO:0000224">
    <property type="term" value="F:peptide-N4-(N-acetyl-beta-glucosaminyl)asparagine amidase activity"/>
    <property type="evidence" value="ECO:0007669"/>
    <property type="project" value="TreeGrafter"/>
</dbReference>
<dbReference type="KEGG" id="ela:UCREL1_5886"/>
<dbReference type="Pfam" id="PF17678">
    <property type="entry name" value="Glyco_hydro_92N"/>
    <property type="match status" value="1"/>
</dbReference>
<dbReference type="GO" id="GO:0005975">
    <property type="term" value="P:carbohydrate metabolic process"/>
    <property type="evidence" value="ECO:0007669"/>
    <property type="project" value="InterPro"/>
</dbReference>
<dbReference type="FunFam" id="2.70.98.10:FF:000010">
    <property type="entry name" value="Alpha-1,2-mannosidase family protein"/>
    <property type="match status" value="1"/>
</dbReference>
<name>M7TB74_EUTLA</name>
<dbReference type="GO" id="GO:0005634">
    <property type="term" value="C:nucleus"/>
    <property type="evidence" value="ECO:0007669"/>
    <property type="project" value="TreeGrafter"/>
</dbReference>
<dbReference type="eggNOG" id="ENOG502QR5Q">
    <property type="taxonomic scope" value="Eukaryota"/>
</dbReference>
<evidence type="ECO:0000313" key="5">
    <source>
        <dbReference type="Proteomes" id="UP000012174"/>
    </source>
</evidence>
<dbReference type="Pfam" id="PF07971">
    <property type="entry name" value="Glyco_hydro_92"/>
    <property type="match status" value="1"/>
</dbReference>
<dbReference type="InterPro" id="IPR014718">
    <property type="entry name" value="GH-type_carb-bd"/>
</dbReference>
<dbReference type="AlphaFoldDB" id="M7TB74"/>
<evidence type="ECO:0000259" key="3">
    <source>
        <dbReference type="Pfam" id="PF17678"/>
    </source>
</evidence>
<dbReference type="FunFam" id="1.20.1050.60:FF:000002">
    <property type="entry name" value="Glycosyl hydrolase family 92"/>
    <property type="match status" value="1"/>
</dbReference>
<dbReference type="FunFam" id="3.30.2080.10:FF:000001">
    <property type="entry name" value="Alpha-1,2-mannosidase subfamily"/>
    <property type="match status" value="1"/>
</dbReference>
<dbReference type="Gene3D" id="2.70.98.10">
    <property type="match status" value="1"/>
</dbReference>
<evidence type="ECO:0000259" key="2">
    <source>
        <dbReference type="Pfam" id="PF07971"/>
    </source>
</evidence>
<dbReference type="NCBIfam" id="TIGR01180">
    <property type="entry name" value="aman2_put"/>
    <property type="match status" value="1"/>
</dbReference>
<dbReference type="OMA" id="YQDPIAC"/>
<dbReference type="PANTHER" id="PTHR12143:SF23">
    <property type="entry name" value="PUTATIVE-RELATED"/>
    <property type="match status" value="1"/>
</dbReference>
<dbReference type="InterPro" id="IPR005887">
    <property type="entry name" value="GH92_a_mannosidase_put"/>
</dbReference>
<keyword evidence="5" id="KW-1185">Reference proteome</keyword>
<evidence type="ECO:0000313" key="4">
    <source>
        <dbReference type="EMBL" id="EMR67106.1"/>
    </source>
</evidence>
<proteinExistence type="predicted"/>
<keyword evidence="1" id="KW-0732">Signal</keyword>
<dbReference type="InterPro" id="IPR008928">
    <property type="entry name" value="6-hairpin_glycosidase_sf"/>
</dbReference>
<dbReference type="InterPro" id="IPR012939">
    <property type="entry name" value="Glyco_hydro_92"/>
</dbReference>
<feature type="domain" description="Glycosyl hydrolase family 92" evidence="2">
    <location>
        <begin position="320"/>
        <end position="801"/>
    </location>
</feature>
<dbReference type="GO" id="GO:0005829">
    <property type="term" value="C:cytosol"/>
    <property type="evidence" value="ECO:0007669"/>
    <property type="project" value="TreeGrafter"/>
</dbReference>
<dbReference type="GO" id="GO:0006516">
    <property type="term" value="P:glycoprotein catabolic process"/>
    <property type="evidence" value="ECO:0007669"/>
    <property type="project" value="TreeGrafter"/>
</dbReference>
<organism evidence="4 5">
    <name type="scientific">Eutypa lata (strain UCR-EL1)</name>
    <name type="common">Grapevine dieback disease fungus</name>
    <name type="synonym">Eutypa armeniacae</name>
    <dbReference type="NCBI Taxonomy" id="1287681"/>
    <lineage>
        <taxon>Eukaryota</taxon>
        <taxon>Fungi</taxon>
        <taxon>Dikarya</taxon>
        <taxon>Ascomycota</taxon>
        <taxon>Pezizomycotina</taxon>
        <taxon>Sordariomycetes</taxon>
        <taxon>Xylariomycetidae</taxon>
        <taxon>Xylariales</taxon>
        <taxon>Diatrypaceae</taxon>
        <taxon>Eutypa</taxon>
    </lineage>
</organism>
<sequence>MAASSYPSRSGNTPHPLPHTRVLIPLMIPLLLLLTLSTTPHQASAKVLLSRNGSATDENDILQFVNPLIGSTNGGNVFAGATLPYGLAKPVADVDGQNTGGFATDGSNVIGFSSVHDSGTGGNPSLGNFPLFPQLCPDDADVNSCAFRSGDRATPYDLDSIAAAPGRFALELESGVSAEMTSSEHAALYRFRFPAPGEGEEQHPLVLLDLTDLWKSRQNGSVSVDVDSGRLKGNATFLPSFGAGSYVMHFCVDFFGGAVYDGGVWVNNRAGTEPKELYVTRGFNLFYVEAGAWMRFADIPEEQDNTITARVGISFISAEQACNRATDEIPDALGDFDRLTQEAEAAWRAQLSPVSVSAGGASSDLQTSFWSGIYRTMISPQNYTGENPRWETDGVPYFDSYYCIWDAFRVQHPLLSIVDPAAQIQMVRSLLDTYEHEGWLPDCHMSLCKGWTQGGSNADVVLVDAYVKNLTAGIDWELALEAIIQDAEEEPLEWSYQGRGGLQSWKSLNYIPYLDFDPLGYGTNSRSISRTLEYAYNDFCLATLADGLGKTDLYDKYVQRSTNWQNLWKEDQTSAIQGNDTGFTGFFQPMYLNGTWGYQDPIACSALADFCSLTSNPSETFEASVWQYQFIVPQATSTLIDLMGGDESFISRLDFFHTSGLADISNEPVFTTVYLYHYAGRPGLSTKRLHTYIPADFNNSNGGLPGNDDSGSMGAFVVFGMLGLFPIAGQNVYLISAPFFEEVNVTSSITGNTATIRAVGFDPNYESIYIQSATVNGEPWTKNWIGHELFSEGWTLELTLGAEESEWGQALEDRPPSWTAAS</sequence>
<dbReference type="GO" id="GO:0030246">
    <property type="term" value="F:carbohydrate binding"/>
    <property type="evidence" value="ECO:0007669"/>
    <property type="project" value="InterPro"/>
</dbReference>
<dbReference type="Proteomes" id="UP000012174">
    <property type="component" value="Unassembled WGS sequence"/>
</dbReference>
<reference evidence="5" key="1">
    <citation type="journal article" date="2013" name="Genome Announc.">
        <title>Draft genome sequence of the grapevine dieback fungus Eutypa lata UCR-EL1.</title>
        <authorList>
            <person name="Blanco-Ulate B."/>
            <person name="Rolshausen P.E."/>
            <person name="Cantu D."/>
        </authorList>
    </citation>
    <scope>NUCLEOTIDE SEQUENCE [LARGE SCALE GENOMIC DNA]</scope>
    <source>
        <strain evidence="5">UCR-EL1</strain>
    </source>
</reference>
<accession>M7TB74</accession>
<dbReference type="PANTHER" id="PTHR12143">
    <property type="entry name" value="PEPTIDE N-GLYCANASE PNGASE -RELATED"/>
    <property type="match status" value="1"/>
</dbReference>
<dbReference type="SUPFAM" id="SSF48208">
    <property type="entry name" value="Six-hairpin glycosidases"/>
    <property type="match status" value="1"/>
</dbReference>